<dbReference type="AlphaFoldDB" id="A0AAV3ZBV2"/>
<proteinExistence type="predicted"/>
<gene>
    <name evidence="1" type="ORF">PoB_001864600</name>
</gene>
<evidence type="ECO:0000313" key="2">
    <source>
        <dbReference type="Proteomes" id="UP000735302"/>
    </source>
</evidence>
<accession>A0AAV3ZBV2</accession>
<organism evidence="1 2">
    <name type="scientific">Plakobranchus ocellatus</name>
    <dbReference type="NCBI Taxonomy" id="259542"/>
    <lineage>
        <taxon>Eukaryota</taxon>
        <taxon>Metazoa</taxon>
        <taxon>Spiralia</taxon>
        <taxon>Lophotrochozoa</taxon>
        <taxon>Mollusca</taxon>
        <taxon>Gastropoda</taxon>
        <taxon>Heterobranchia</taxon>
        <taxon>Euthyneura</taxon>
        <taxon>Panpulmonata</taxon>
        <taxon>Sacoglossa</taxon>
        <taxon>Placobranchoidea</taxon>
        <taxon>Plakobranchidae</taxon>
        <taxon>Plakobranchus</taxon>
    </lineage>
</organism>
<keyword evidence="2" id="KW-1185">Reference proteome</keyword>
<dbReference type="Proteomes" id="UP000735302">
    <property type="component" value="Unassembled WGS sequence"/>
</dbReference>
<evidence type="ECO:0000313" key="1">
    <source>
        <dbReference type="EMBL" id="GFN92140.1"/>
    </source>
</evidence>
<comment type="caution">
    <text evidence="1">The sequence shown here is derived from an EMBL/GenBank/DDBJ whole genome shotgun (WGS) entry which is preliminary data.</text>
</comment>
<reference evidence="1 2" key="1">
    <citation type="journal article" date="2021" name="Elife">
        <title>Chloroplast acquisition without the gene transfer in kleptoplastic sea slugs, Plakobranchus ocellatus.</title>
        <authorList>
            <person name="Maeda T."/>
            <person name="Takahashi S."/>
            <person name="Yoshida T."/>
            <person name="Shimamura S."/>
            <person name="Takaki Y."/>
            <person name="Nagai Y."/>
            <person name="Toyoda A."/>
            <person name="Suzuki Y."/>
            <person name="Arimoto A."/>
            <person name="Ishii H."/>
            <person name="Satoh N."/>
            <person name="Nishiyama T."/>
            <person name="Hasebe M."/>
            <person name="Maruyama T."/>
            <person name="Minagawa J."/>
            <person name="Obokata J."/>
            <person name="Shigenobu S."/>
        </authorList>
    </citation>
    <scope>NUCLEOTIDE SEQUENCE [LARGE SCALE GENOMIC DNA]</scope>
</reference>
<name>A0AAV3ZBV2_9GAST</name>
<dbReference type="EMBL" id="BLXT01002217">
    <property type="protein sequence ID" value="GFN92140.1"/>
    <property type="molecule type" value="Genomic_DNA"/>
</dbReference>
<protein>
    <submittedName>
        <fullName evidence="1">Uncharacterized protein</fullName>
    </submittedName>
</protein>
<sequence>MFLMPVGGWRQRESFTGPFQRQTSEVIAKEWFSHWPLTPLFISSPSFRTLFVPKHVGSPEHKLPLYAESSRDDRNGIQDETKILKRFCDSQNIIGRRLRERMYYEAKRCQGFGERLRHRIRRWGRGEGGSCCQEIERSHHVVFSSIFVSRFGVTQIHPCGSL</sequence>